<dbReference type="Pfam" id="PF15201">
    <property type="entry name" value="Rod_cone_degen"/>
    <property type="match status" value="1"/>
</dbReference>
<feature type="chain" id="PRO_5034449913" evidence="1">
    <location>
        <begin position="18"/>
        <end position="84"/>
    </location>
</feature>
<dbReference type="GO" id="GO:0042622">
    <property type="term" value="C:photoreceptor outer segment membrane"/>
    <property type="evidence" value="ECO:0007669"/>
    <property type="project" value="InterPro"/>
</dbReference>
<dbReference type="Proteomes" id="UP000694541">
    <property type="component" value="Unplaced"/>
</dbReference>
<organism evidence="2 3">
    <name type="scientific">Accipiter nisus</name>
    <name type="common">Eurasian sparrowhawk</name>
    <dbReference type="NCBI Taxonomy" id="211598"/>
    <lineage>
        <taxon>Eukaryota</taxon>
        <taxon>Metazoa</taxon>
        <taxon>Chordata</taxon>
        <taxon>Craniata</taxon>
        <taxon>Vertebrata</taxon>
        <taxon>Euteleostomi</taxon>
        <taxon>Archelosauria</taxon>
        <taxon>Archosauria</taxon>
        <taxon>Dinosauria</taxon>
        <taxon>Saurischia</taxon>
        <taxon>Theropoda</taxon>
        <taxon>Coelurosauria</taxon>
        <taxon>Aves</taxon>
        <taxon>Neognathae</taxon>
        <taxon>Neoaves</taxon>
        <taxon>Telluraves</taxon>
        <taxon>Accipitrimorphae</taxon>
        <taxon>Accipitriformes</taxon>
        <taxon>Accipitridae</taxon>
        <taxon>Accipitrinae</taxon>
        <taxon>Accipiter</taxon>
    </lineage>
</organism>
<keyword evidence="1" id="KW-0732">Signal</keyword>
<feature type="signal peptide" evidence="1">
    <location>
        <begin position="1"/>
        <end position="17"/>
    </location>
</feature>
<dbReference type="Ensembl" id="ENSANIT00000020318.1">
    <property type="protein sequence ID" value="ENSANIP00000019654.1"/>
    <property type="gene ID" value="ENSANIG00000013413.1"/>
</dbReference>
<proteinExistence type="predicted"/>
<evidence type="ECO:0000313" key="2">
    <source>
        <dbReference type="Ensembl" id="ENSANIP00000019654.1"/>
    </source>
</evidence>
<protein>
    <submittedName>
        <fullName evidence="2">Uncharacterized protein</fullName>
    </submittedName>
</protein>
<dbReference type="InterPro" id="IPR027937">
    <property type="entry name" value="PRCD"/>
</dbReference>
<keyword evidence="3" id="KW-1185">Reference proteome</keyword>
<sequence length="84" mass="9366">MCTTVLLLGTLVMMLRRRFFNKVEPYVLSRPLPTSESGEVKLALNEPIKSGREKQDSKQGRHLLACMPPALPVLPAALAKLRTH</sequence>
<reference evidence="2" key="1">
    <citation type="submission" date="2025-08" db="UniProtKB">
        <authorList>
            <consortium name="Ensembl"/>
        </authorList>
    </citation>
    <scope>IDENTIFICATION</scope>
</reference>
<evidence type="ECO:0000256" key="1">
    <source>
        <dbReference type="SAM" id="SignalP"/>
    </source>
</evidence>
<evidence type="ECO:0000313" key="3">
    <source>
        <dbReference type="Proteomes" id="UP000694541"/>
    </source>
</evidence>
<reference evidence="2" key="2">
    <citation type="submission" date="2025-09" db="UniProtKB">
        <authorList>
            <consortium name="Ensembl"/>
        </authorList>
    </citation>
    <scope>IDENTIFICATION</scope>
</reference>
<accession>A0A8B9N9I1</accession>
<dbReference type="AlphaFoldDB" id="A0A8B9N9I1"/>
<name>A0A8B9N9I1_9AVES</name>